<dbReference type="HOGENOM" id="CLU_183794_0_0_5"/>
<evidence type="ECO:0000313" key="2">
    <source>
        <dbReference type="EMBL" id="EFH10930.1"/>
    </source>
</evidence>
<gene>
    <name evidence="2" type="ORF">HMPREF0731_2850</name>
</gene>
<evidence type="ECO:0000313" key="3">
    <source>
        <dbReference type="Proteomes" id="UP000005324"/>
    </source>
</evidence>
<sequence length="96" mass="10765">MRRLSQAIDTGSVEERLHDLRRKLDTLIEEQVNPALSRAGHQAQDMAQRAQGMAQRLGHDTRREAEQVMGVVRERPVATIAIAVGVGFLLAKLLRR</sequence>
<reference evidence="2 3" key="1">
    <citation type="submission" date="2010-04" db="EMBL/GenBank/DDBJ databases">
        <authorList>
            <person name="Qin X."/>
            <person name="Bachman B."/>
            <person name="Battles P."/>
            <person name="Bell A."/>
            <person name="Bess C."/>
            <person name="Bickham C."/>
            <person name="Chaboub L."/>
            <person name="Chen D."/>
            <person name="Coyle M."/>
            <person name="Deiros D.R."/>
            <person name="Dinh H."/>
            <person name="Forbes L."/>
            <person name="Fowler G."/>
            <person name="Francisco L."/>
            <person name="Fu Q."/>
            <person name="Gubbala S."/>
            <person name="Hale W."/>
            <person name="Han Y."/>
            <person name="Hemphill L."/>
            <person name="Highlander S.K."/>
            <person name="Hirani K."/>
            <person name="Hogues M."/>
            <person name="Jackson L."/>
            <person name="Jakkamsetti A."/>
            <person name="Javaid M."/>
            <person name="Jiang H."/>
            <person name="Korchina V."/>
            <person name="Kovar C."/>
            <person name="Lara F."/>
            <person name="Lee S."/>
            <person name="Mata R."/>
            <person name="Mathew T."/>
            <person name="Moen C."/>
            <person name="Morales K."/>
            <person name="Munidasa M."/>
            <person name="Nazareth L."/>
            <person name="Ngo R."/>
            <person name="Nguyen L."/>
            <person name="Okwuonu G."/>
            <person name="Ongeri F."/>
            <person name="Patil S."/>
            <person name="Petrosino J."/>
            <person name="Pham C."/>
            <person name="Pham P."/>
            <person name="Pu L.-L."/>
            <person name="Puazo M."/>
            <person name="Raj R."/>
            <person name="Reid J."/>
            <person name="Rouhana J."/>
            <person name="Saada N."/>
            <person name="Shang Y."/>
            <person name="Simmons D."/>
            <person name="Thornton R."/>
            <person name="Warren J."/>
            <person name="Weissenberger G."/>
            <person name="Zhang J."/>
            <person name="Zhang L."/>
            <person name="Zhou C."/>
            <person name="Zhu D."/>
            <person name="Muzny D."/>
            <person name="Worley K."/>
            <person name="Gibbs R."/>
        </authorList>
    </citation>
    <scope>NUCLEOTIDE SEQUENCE [LARGE SCALE GENOMIC DNA]</scope>
    <source>
        <strain evidence="2 3">ATCC 49957</strain>
    </source>
</reference>
<comment type="caution">
    <text evidence="2">The sequence shown here is derived from an EMBL/GenBank/DDBJ whole genome shotgun (WGS) entry which is preliminary data.</text>
</comment>
<dbReference type="AlphaFoldDB" id="D5RP39"/>
<name>D5RP39_9PROT</name>
<organism evidence="2 3">
    <name type="scientific">Pseudoroseomonas cervicalis ATCC 49957</name>
    <dbReference type="NCBI Taxonomy" id="525371"/>
    <lineage>
        <taxon>Bacteria</taxon>
        <taxon>Pseudomonadati</taxon>
        <taxon>Pseudomonadota</taxon>
        <taxon>Alphaproteobacteria</taxon>
        <taxon>Acetobacterales</taxon>
        <taxon>Roseomonadaceae</taxon>
        <taxon>Roseomonas</taxon>
    </lineage>
</organism>
<keyword evidence="1" id="KW-0472">Membrane</keyword>
<dbReference type="EMBL" id="ADVL01000601">
    <property type="protein sequence ID" value="EFH10930.1"/>
    <property type="molecule type" value="Genomic_DNA"/>
</dbReference>
<protein>
    <recommendedName>
        <fullName evidence="4">DUF883 domain-containing protein</fullName>
    </recommendedName>
</protein>
<dbReference type="Proteomes" id="UP000005324">
    <property type="component" value="Unassembled WGS sequence"/>
</dbReference>
<proteinExistence type="predicted"/>
<feature type="transmembrane region" description="Helical" evidence="1">
    <location>
        <begin position="77"/>
        <end position="94"/>
    </location>
</feature>
<accession>D5RP39</accession>
<keyword evidence="1" id="KW-1133">Transmembrane helix</keyword>
<keyword evidence="3" id="KW-1185">Reference proteome</keyword>
<evidence type="ECO:0000256" key="1">
    <source>
        <dbReference type="SAM" id="Phobius"/>
    </source>
</evidence>
<dbReference type="OrthoDB" id="7276731at2"/>
<dbReference type="RefSeq" id="WP_007006391.1">
    <property type="nucleotide sequence ID" value="NZ_GG771054.1"/>
</dbReference>
<keyword evidence="1" id="KW-0812">Transmembrane</keyword>
<evidence type="ECO:0008006" key="4">
    <source>
        <dbReference type="Google" id="ProtNLM"/>
    </source>
</evidence>